<proteinExistence type="predicted"/>
<accession>M9R400</accession>
<evidence type="ECO:0000313" key="1">
    <source>
        <dbReference type="EMBL" id="AGI66463.1"/>
    </source>
</evidence>
<dbReference type="HOGENOM" id="CLU_2494844_0_0_5"/>
<gene>
    <name evidence="1" type="ORF">OAN307_c07380</name>
</gene>
<dbReference type="AlphaFoldDB" id="M9R400"/>
<dbReference type="EMBL" id="CP003740">
    <property type="protein sequence ID" value="AGI66463.1"/>
    <property type="molecule type" value="Genomic_DNA"/>
</dbReference>
<sequence length="86" mass="9419">MASVAEAGFAGEVVVECQEGWAVLTLDTYPDHELMAGIVGTNEQVSVPGRYRLVDDRPNESTVSISGWQTVGYKQGICHQWHSRPT</sequence>
<dbReference type="Proteomes" id="UP000005307">
    <property type="component" value="Chromosome"/>
</dbReference>
<reference evidence="1 2" key="1">
    <citation type="journal article" date="2013" name="PLoS ONE">
        <title>Poles Apart: Arctic and Antarctic Octadecabacter strains Share High Genome Plasticity and a New Type of Xanthorhodopsin.</title>
        <authorList>
            <person name="Vollmers J."/>
            <person name="Voget S."/>
            <person name="Dietrich S."/>
            <person name="Gollnow K."/>
            <person name="Smits M."/>
            <person name="Meyer K."/>
            <person name="Brinkhoff T."/>
            <person name="Simon M."/>
            <person name="Daniel R."/>
        </authorList>
    </citation>
    <scope>NUCLEOTIDE SEQUENCE [LARGE SCALE GENOMIC DNA]</scope>
    <source>
        <strain evidence="1 2">307</strain>
    </source>
</reference>
<dbReference type="RefSeq" id="WP_015498510.1">
    <property type="nucleotide sequence ID" value="NC_020911.1"/>
</dbReference>
<dbReference type="KEGG" id="oat:OAN307_c07380"/>
<name>M9R400_9RHOB</name>
<dbReference type="STRING" id="391626.OAN307_c07380"/>
<evidence type="ECO:0000313" key="2">
    <source>
        <dbReference type="Proteomes" id="UP000005307"/>
    </source>
</evidence>
<protein>
    <submittedName>
        <fullName evidence="1">Uncharacterized protein</fullName>
    </submittedName>
</protein>
<keyword evidence="2" id="KW-1185">Reference proteome</keyword>
<organism evidence="1 2">
    <name type="scientific">Octadecabacter antarcticus 307</name>
    <dbReference type="NCBI Taxonomy" id="391626"/>
    <lineage>
        <taxon>Bacteria</taxon>
        <taxon>Pseudomonadati</taxon>
        <taxon>Pseudomonadota</taxon>
        <taxon>Alphaproteobacteria</taxon>
        <taxon>Rhodobacterales</taxon>
        <taxon>Roseobacteraceae</taxon>
        <taxon>Octadecabacter</taxon>
    </lineage>
</organism>